<keyword evidence="2 3" id="KW-0808">Transferase</keyword>
<dbReference type="Gene3D" id="3.40.47.10">
    <property type="match status" value="1"/>
</dbReference>
<dbReference type="PANTHER" id="PTHR11712:SF336">
    <property type="entry name" value="3-OXOACYL-[ACYL-CARRIER-PROTEIN] SYNTHASE, MITOCHONDRIAL"/>
    <property type="match status" value="1"/>
</dbReference>
<name>A0A3D6BT50_9FLAO</name>
<dbReference type="InterPro" id="IPR016039">
    <property type="entry name" value="Thiolase-like"/>
</dbReference>
<dbReference type="EMBL" id="DPRK01000201">
    <property type="protein sequence ID" value="HCY82393.1"/>
    <property type="molecule type" value="Genomic_DNA"/>
</dbReference>
<dbReference type="GO" id="GO:0004315">
    <property type="term" value="F:3-oxoacyl-[acyl-carrier-protein] synthase activity"/>
    <property type="evidence" value="ECO:0007669"/>
    <property type="project" value="TreeGrafter"/>
</dbReference>
<accession>A0A3D6BT50</accession>
<dbReference type="InterPro" id="IPR014031">
    <property type="entry name" value="Ketoacyl_synth_C"/>
</dbReference>
<sequence length="387" mass="42491">MIKAYLSYNNIISSLGFNSESVVKNIHNEVSGLQLIKDNKALPEPFYSALIDSEALEKAFLKLQPKTDYTRLEKMMITSLNEVLQSSKIKLNDRVGLIVSTTKGNIDALDKNNPFPKERAYLSELGKNIQEFFKFENEAIVVSNACVSGILSVAIAKRYIQQNTYDHVFIVSGDVVTEFILSGFNSFQALSQEPCKPYDKNRTGINIGEVAASILVTKSSENLAKEAVEILGESSCNDANHISGPSRTGEGLYRSIKLALEQANLTAQEIDYISAHGTATMFNDEMEAIAFNRMQLQKVPLNSLKGYFGHTLGASGLLETIVGMHSLYNNTLYVSKGFDTIGVSKPINVITKTTSIELKTFLKTASGFGGCNTAIILKKSNQTKNHV</sequence>
<dbReference type="AlphaFoldDB" id="A0A3D6BT50"/>
<evidence type="ECO:0000256" key="1">
    <source>
        <dbReference type="ARBA" id="ARBA00008467"/>
    </source>
</evidence>
<dbReference type="Pfam" id="PF02801">
    <property type="entry name" value="Ketoacyl-synt_C"/>
    <property type="match status" value="1"/>
</dbReference>
<dbReference type="Proteomes" id="UP000263268">
    <property type="component" value="Unassembled WGS sequence"/>
</dbReference>
<evidence type="ECO:0000259" key="4">
    <source>
        <dbReference type="PROSITE" id="PS52004"/>
    </source>
</evidence>
<organism evidence="5 6">
    <name type="scientific">Xanthomarina gelatinilytica</name>
    <dbReference type="NCBI Taxonomy" id="1137281"/>
    <lineage>
        <taxon>Bacteria</taxon>
        <taxon>Pseudomonadati</taxon>
        <taxon>Bacteroidota</taxon>
        <taxon>Flavobacteriia</taxon>
        <taxon>Flavobacteriales</taxon>
        <taxon>Flavobacteriaceae</taxon>
        <taxon>Xanthomarina</taxon>
    </lineage>
</organism>
<comment type="similarity">
    <text evidence="1 3">Belongs to the thiolase-like superfamily. Beta-ketoacyl-ACP synthases family.</text>
</comment>
<reference evidence="5 6" key="1">
    <citation type="journal article" date="2018" name="Nat. Biotechnol.">
        <title>A standardized bacterial taxonomy based on genome phylogeny substantially revises the tree of life.</title>
        <authorList>
            <person name="Parks D.H."/>
            <person name="Chuvochina M."/>
            <person name="Waite D.W."/>
            <person name="Rinke C."/>
            <person name="Skarshewski A."/>
            <person name="Chaumeil P.A."/>
            <person name="Hugenholtz P."/>
        </authorList>
    </citation>
    <scope>NUCLEOTIDE SEQUENCE [LARGE SCALE GENOMIC DNA]</scope>
    <source>
        <strain evidence="5">UBA10227</strain>
    </source>
</reference>
<dbReference type="PROSITE" id="PS52004">
    <property type="entry name" value="KS3_2"/>
    <property type="match status" value="1"/>
</dbReference>
<gene>
    <name evidence="5" type="ORF">DHV22_12725</name>
</gene>
<feature type="domain" description="Ketosynthase family 3 (KS3)" evidence="4">
    <location>
        <begin position="1"/>
        <end position="379"/>
    </location>
</feature>
<dbReference type="GO" id="GO:0006633">
    <property type="term" value="P:fatty acid biosynthetic process"/>
    <property type="evidence" value="ECO:0007669"/>
    <property type="project" value="TreeGrafter"/>
</dbReference>
<dbReference type="InterPro" id="IPR000794">
    <property type="entry name" value="Beta-ketoacyl_synthase"/>
</dbReference>
<proteinExistence type="inferred from homology"/>
<evidence type="ECO:0000256" key="3">
    <source>
        <dbReference type="RuleBase" id="RU003694"/>
    </source>
</evidence>
<dbReference type="Pfam" id="PF00109">
    <property type="entry name" value="ketoacyl-synt"/>
    <property type="match status" value="1"/>
</dbReference>
<dbReference type="InterPro" id="IPR014030">
    <property type="entry name" value="Ketoacyl_synth_N"/>
</dbReference>
<dbReference type="InterPro" id="IPR020841">
    <property type="entry name" value="PKS_Beta-ketoAc_synthase_dom"/>
</dbReference>
<dbReference type="SMART" id="SM00825">
    <property type="entry name" value="PKS_KS"/>
    <property type="match status" value="1"/>
</dbReference>
<protein>
    <submittedName>
        <fullName evidence="5">Beta-ketoacyl synthase</fullName>
    </submittedName>
</protein>
<evidence type="ECO:0000256" key="2">
    <source>
        <dbReference type="ARBA" id="ARBA00022679"/>
    </source>
</evidence>
<dbReference type="PANTHER" id="PTHR11712">
    <property type="entry name" value="POLYKETIDE SYNTHASE-RELATED"/>
    <property type="match status" value="1"/>
</dbReference>
<comment type="caution">
    <text evidence="5">The sequence shown here is derived from an EMBL/GenBank/DDBJ whole genome shotgun (WGS) entry which is preliminary data.</text>
</comment>
<evidence type="ECO:0000313" key="5">
    <source>
        <dbReference type="EMBL" id="HCY82393.1"/>
    </source>
</evidence>
<dbReference type="SUPFAM" id="SSF53901">
    <property type="entry name" value="Thiolase-like"/>
    <property type="match status" value="2"/>
</dbReference>
<evidence type="ECO:0000313" key="6">
    <source>
        <dbReference type="Proteomes" id="UP000263268"/>
    </source>
</evidence>